<proteinExistence type="predicted"/>
<name>A0A3M6TQJ6_POCDA</name>
<evidence type="ECO:0000256" key="1">
    <source>
        <dbReference type="ARBA" id="ARBA00001968"/>
    </source>
</evidence>
<gene>
    <name evidence="4" type="ORF">pdam_00006339</name>
</gene>
<dbReference type="Pfam" id="PF13359">
    <property type="entry name" value="DDE_Tnp_4"/>
    <property type="match status" value="1"/>
</dbReference>
<comment type="caution">
    <text evidence="4">The sequence shown here is derived from an EMBL/GenBank/DDBJ whole genome shotgun (WGS) entry which is preliminary data.</text>
</comment>
<keyword evidence="5" id="KW-1185">Reference proteome</keyword>
<evidence type="ECO:0000256" key="2">
    <source>
        <dbReference type="ARBA" id="ARBA00022723"/>
    </source>
</evidence>
<dbReference type="GO" id="GO:0046872">
    <property type="term" value="F:metal ion binding"/>
    <property type="evidence" value="ECO:0007669"/>
    <property type="project" value="UniProtKB-KW"/>
</dbReference>
<dbReference type="PANTHER" id="PTHR23080:SF141">
    <property type="entry name" value="TRANSPOSASE HELIX-TURN-HELIX DOMAIN-CONTAINING PROTEIN"/>
    <property type="match status" value="1"/>
</dbReference>
<dbReference type="Proteomes" id="UP000275408">
    <property type="component" value="Unassembled WGS sequence"/>
</dbReference>
<evidence type="ECO:0000259" key="3">
    <source>
        <dbReference type="Pfam" id="PF13359"/>
    </source>
</evidence>
<protein>
    <recommendedName>
        <fullName evidence="3">DDE Tnp4 domain-containing protein</fullName>
    </recommendedName>
</protein>
<comment type="cofactor">
    <cofactor evidence="1">
        <name>a divalent metal cation</name>
        <dbReference type="ChEBI" id="CHEBI:60240"/>
    </cofactor>
</comment>
<reference evidence="4 5" key="1">
    <citation type="journal article" date="2018" name="Sci. Rep.">
        <title>Comparative analysis of the Pocillopora damicornis genome highlights role of immune system in coral evolution.</title>
        <authorList>
            <person name="Cunning R."/>
            <person name="Bay R.A."/>
            <person name="Gillette P."/>
            <person name="Baker A.C."/>
            <person name="Traylor-Knowles N."/>
        </authorList>
    </citation>
    <scope>NUCLEOTIDE SEQUENCE [LARGE SCALE GENOMIC DNA]</scope>
    <source>
        <strain evidence="4">RSMAS</strain>
        <tissue evidence="4">Whole animal</tissue>
    </source>
</reference>
<evidence type="ECO:0000313" key="5">
    <source>
        <dbReference type="Proteomes" id="UP000275408"/>
    </source>
</evidence>
<dbReference type="InterPro" id="IPR027806">
    <property type="entry name" value="HARBI1_dom"/>
</dbReference>
<dbReference type="AlphaFoldDB" id="A0A3M6TQJ6"/>
<dbReference type="OrthoDB" id="5976460at2759"/>
<evidence type="ECO:0000313" key="4">
    <source>
        <dbReference type="EMBL" id="RMX43672.1"/>
    </source>
</evidence>
<accession>A0A3M6TQJ6</accession>
<dbReference type="STRING" id="46731.A0A3M6TQJ6"/>
<dbReference type="EMBL" id="RCHS01003146">
    <property type="protein sequence ID" value="RMX43672.1"/>
    <property type="molecule type" value="Genomic_DNA"/>
</dbReference>
<feature type="domain" description="DDE Tnp4" evidence="3">
    <location>
        <begin position="26"/>
        <end position="184"/>
    </location>
</feature>
<keyword evidence="2" id="KW-0479">Metal-binding</keyword>
<sequence length="191" mass="21016">MAKPGNVTKFYPEAFKPFPRAFPITDCTAIYVHKPSVAEAQALIYSSYKSHNTSKYLCPSLSAGIVSFVSKGYGGVSSDRFIFSDSGVISKFSSNSACMVDCGFNVQGFLLTKQVKLYMPPFTKGQEQLTKVNVLQGWAIAKARIHVERAIQHLKRFRLFQSVVPLTLKDTLDDMVIVCAALTNLPPPLIG</sequence>
<dbReference type="PANTHER" id="PTHR23080">
    <property type="entry name" value="THAP DOMAIN PROTEIN"/>
    <property type="match status" value="1"/>
</dbReference>
<organism evidence="4 5">
    <name type="scientific">Pocillopora damicornis</name>
    <name type="common">Cauliflower coral</name>
    <name type="synonym">Millepora damicornis</name>
    <dbReference type="NCBI Taxonomy" id="46731"/>
    <lineage>
        <taxon>Eukaryota</taxon>
        <taxon>Metazoa</taxon>
        <taxon>Cnidaria</taxon>
        <taxon>Anthozoa</taxon>
        <taxon>Hexacorallia</taxon>
        <taxon>Scleractinia</taxon>
        <taxon>Astrocoeniina</taxon>
        <taxon>Pocilloporidae</taxon>
        <taxon>Pocillopora</taxon>
    </lineage>
</organism>